<dbReference type="InterPro" id="IPR024276">
    <property type="entry name" value="CCAP"/>
</dbReference>
<accession>A0AAV2AFB6</accession>
<dbReference type="Proteomes" id="UP001497382">
    <property type="component" value="Unassembled WGS sequence"/>
</dbReference>
<dbReference type="Pfam" id="PF11105">
    <property type="entry name" value="CCAP"/>
    <property type="match status" value="1"/>
</dbReference>
<comment type="caution">
    <text evidence="2">The sequence shown here is derived from an EMBL/GenBank/DDBJ whole genome shotgun (WGS) entry which is preliminary data.</text>
</comment>
<organism evidence="2 3">
    <name type="scientific">Larinioides sclopetarius</name>
    <dbReference type="NCBI Taxonomy" id="280406"/>
    <lineage>
        <taxon>Eukaryota</taxon>
        <taxon>Metazoa</taxon>
        <taxon>Ecdysozoa</taxon>
        <taxon>Arthropoda</taxon>
        <taxon>Chelicerata</taxon>
        <taxon>Arachnida</taxon>
        <taxon>Araneae</taxon>
        <taxon>Araneomorphae</taxon>
        <taxon>Entelegynae</taxon>
        <taxon>Araneoidea</taxon>
        <taxon>Araneidae</taxon>
        <taxon>Larinioides</taxon>
    </lineage>
</organism>
<sequence length="100" mass="11132">MHSSTYLTFIVLSVLAIIYTVASESLDQDRMDLPVLQKRPFCNAFTGCGRKRSNLRGSDGSDLFGSRQSSSQNKLYALLQQKMAEVDALRGILDEVSNKK</sequence>
<evidence type="ECO:0008006" key="4">
    <source>
        <dbReference type="Google" id="ProtNLM"/>
    </source>
</evidence>
<keyword evidence="3" id="KW-1185">Reference proteome</keyword>
<evidence type="ECO:0000313" key="3">
    <source>
        <dbReference type="Proteomes" id="UP001497382"/>
    </source>
</evidence>
<dbReference type="AlphaFoldDB" id="A0AAV2AFB6"/>
<feature type="chain" id="PRO_5043909397" description="Crustacean cardioactive peptide" evidence="1">
    <location>
        <begin position="24"/>
        <end position="100"/>
    </location>
</feature>
<proteinExistence type="predicted"/>
<evidence type="ECO:0000256" key="1">
    <source>
        <dbReference type="SAM" id="SignalP"/>
    </source>
</evidence>
<protein>
    <recommendedName>
        <fullName evidence="4">Crustacean cardioactive peptide</fullName>
    </recommendedName>
</protein>
<gene>
    <name evidence="2" type="ORF">LARSCL_LOCUS11815</name>
</gene>
<feature type="signal peptide" evidence="1">
    <location>
        <begin position="1"/>
        <end position="23"/>
    </location>
</feature>
<evidence type="ECO:0000313" key="2">
    <source>
        <dbReference type="EMBL" id="CAL1281850.1"/>
    </source>
</evidence>
<keyword evidence="1" id="KW-0732">Signal</keyword>
<name>A0AAV2AFB6_9ARAC</name>
<dbReference type="EMBL" id="CAXIEN010000150">
    <property type="protein sequence ID" value="CAL1281850.1"/>
    <property type="molecule type" value="Genomic_DNA"/>
</dbReference>
<reference evidence="2 3" key="1">
    <citation type="submission" date="2024-04" db="EMBL/GenBank/DDBJ databases">
        <authorList>
            <person name="Rising A."/>
            <person name="Reimegard J."/>
            <person name="Sonavane S."/>
            <person name="Akerstrom W."/>
            <person name="Nylinder S."/>
            <person name="Hedman E."/>
            <person name="Kallberg Y."/>
        </authorList>
    </citation>
    <scope>NUCLEOTIDE SEQUENCE [LARGE SCALE GENOMIC DNA]</scope>
</reference>